<keyword evidence="5" id="KW-0575">Peroxidase</keyword>
<dbReference type="GO" id="GO:0004601">
    <property type="term" value="F:peroxidase activity"/>
    <property type="evidence" value="ECO:0007669"/>
    <property type="project" value="UniProtKB-KW"/>
</dbReference>
<dbReference type="Gene3D" id="1.10.640.10">
    <property type="entry name" value="Haem peroxidase domain superfamily, animal type"/>
    <property type="match status" value="1"/>
</dbReference>
<name>A0A916XDA1_9BURK</name>
<sequence>MKPNNTKFSFTPHGGGIRGADSPRSSSTFEGRFGRIFRELPAAKHSKDDLLKLALLMTAPPEMDDKGKPAAALETADHIQDDEENAGIPAGYTYFGQFIDHDITFDPMSSLMQQNDPEGLVDFRTPRLDLDNMYGRGPADQPYMYIDNKFRLGKALFANSKPTPSRDLPRYRDPENTGTSARALIGDKRNDENVIVSQLHSAFLQLHNRLVDEDAFKDATFEEIQRQVRWHYQYVVLNDFLPHICGKELIDEIMPFRLKHGSAADKKPKLQFFHYRNDPYIPLEFSVAAYRFGHSMVRPIYRLNTELKGGDNPDEATTEEKARGLEGRFFIFAGVNKRALNGFGEFPDQWAIDWSLFFDINGSGKKGGKERAQPAYKIDTSLVNPLGFLPEFSVVKDLVPPLTVAQMQPAPVNAMADPANLAARNLLRGLSMGMPSGQDIARAMGLSVIPDNELRVGKAIVDELEKAPTLVSISPAFADNAPLWYYVLAEAQHSWLKKAKHGGKGDEEPLALGPMGGRIVAETLIGLIAGDPQSFLHQDPNWLPFVGGRDSTVGKLVNYALTGQK</sequence>
<comment type="subcellular location">
    <subcellularLocation>
        <location evidence="1">Secreted</location>
    </subcellularLocation>
</comment>
<dbReference type="PANTHER" id="PTHR11475:SF4">
    <property type="entry name" value="CHORION PEROXIDASE"/>
    <property type="match status" value="1"/>
</dbReference>
<dbReference type="InterPro" id="IPR010255">
    <property type="entry name" value="Haem_peroxidase_sf"/>
</dbReference>
<keyword evidence="2" id="KW-0964">Secreted</keyword>
<dbReference type="InterPro" id="IPR037120">
    <property type="entry name" value="Haem_peroxidase_sf_animal"/>
</dbReference>
<keyword evidence="3" id="KW-0325">Glycoprotein</keyword>
<comment type="caution">
    <text evidence="5">The sequence shown here is derived from an EMBL/GenBank/DDBJ whole genome shotgun (WGS) entry which is preliminary data.</text>
</comment>
<dbReference type="GO" id="GO:0020037">
    <property type="term" value="F:heme binding"/>
    <property type="evidence" value="ECO:0007669"/>
    <property type="project" value="InterPro"/>
</dbReference>
<dbReference type="AlphaFoldDB" id="A0A916XDA1"/>
<dbReference type="PANTHER" id="PTHR11475">
    <property type="entry name" value="OXIDASE/PEROXIDASE"/>
    <property type="match status" value="1"/>
</dbReference>
<gene>
    <name evidence="5" type="ORF">GCM10011396_10570</name>
</gene>
<feature type="region of interest" description="Disordered" evidence="4">
    <location>
        <begin position="161"/>
        <end position="180"/>
    </location>
</feature>
<keyword evidence="6" id="KW-1185">Reference proteome</keyword>
<protein>
    <submittedName>
        <fullName evidence="5">Heme peroxidase</fullName>
    </submittedName>
</protein>
<dbReference type="EMBL" id="BMED01000001">
    <property type="protein sequence ID" value="GGC65461.1"/>
    <property type="molecule type" value="Genomic_DNA"/>
</dbReference>
<dbReference type="GO" id="GO:0006979">
    <property type="term" value="P:response to oxidative stress"/>
    <property type="evidence" value="ECO:0007669"/>
    <property type="project" value="InterPro"/>
</dbReference>
<feature type="region of interest" description="Disordered" evidence="4">
    <location>
        <begin position="1"/>
        <end position="26"/>
    </location>
</feature>
<evidence type="ECO:0000256" key="4">
    <source>
        <dbReference type="SAM" id="MobiDB-lite"/>
    </source>
</evidence>
<dbReference type="Pfam" id="PF03098">
    <property type="entry name" value="An_peroxidase"/>
    <property type="match status" value="1"/>
</dbReference>
<dbReference type="SUPFAM" id="SSF48113">
    <property type="entry name" value="Heme-dependent peroxidases"/>
    <property type="match status" value="1"/>
</dbReference>
<accession>A0A916XDA1</accession>
<organism evidence="5 6">
    <name type="scientific">Undibacterium terreum</name>
    <dbReference type="NCBI Taxonomy" id="1224302"/>
    <lineage>
        <taxon>Bacteria</taxon>
        <taxon>Pseudomonadati</taxon>
        <taxon>Pseudomonadota</taxon>
        <taxon>Betaproteobacteria</taxon>
        <taxon>Burkholderiales</taxon>
        <taxon>Oxalobacteraceae</taxon>
        <taxon>Undibacterium</taxon>
    </lineage>
</organism>
<evidence type="ECO:0000256" key="2">
    <source>
        <dbReference type="ARBA" id="ARBA00022525"/>
    </source>
</evidence>
<dbReference type="InterPro" id="IPR019791">
    <property type="entry name" value="Haem_peroxidase_animal"/>
</dbReference>
<evidence type="ECO:0000256" key="1">
    <source>
        <dbReference type="ARBA" id="ARBA00004613"/>
    </source>
</evidence>
<dbReference type="PROSITE" id="PS50292">
    <property type="entry name" value="PEROXIDASE_3"/>
    <property type="match status" value="1"/>
</dbReference>
<proteinExistence type="predicted"/>
<evidence type="ECO:0000313" key="5">
    <source>
        <dbReference type="EMBL" id="GGC65461.1"/>
    </source>
</evidence>
<dbReference type="RefSeq" id="WP_188564890.1">
    <property type="nucleotide sequence ID" value="NZ_BMED01000001.1"/>
</dbReference>
<evidence type="ECO:0000313" key="6">
    <source>
        <dbReference type="Proteomes" id="UP000637423"/>
    </source>
</evidence>
<dbReference type="CDD" id="cd09819">
    <property type="entry name" value="An_peroxidase_bacterial_1"/>
    <property type="match status" value="1"/>
</dbReference>
<reference evidence="5" key="2">
    <citation type="submission" date="2020-09" db="EMBL/GenBank/DDBJ databases">
        <authorList>
            <person name="Sun Q."/>
            <person name="Zhou Y."/>
        </authorList>
    </citation>
    <scope>NUCLEOTIDE SEQUENCE</scope>
    <source>
        <strain evidence="5">CGMCC 1.10998</strain>
    </source>
</reference>
<evidence type="ECO:0000256" key="3">
    <source>
        <dbReference type="ARBA" id="ARBA00023180"/>
    </source>
</evidence>
<keyword evidence="5" id="KW-0560">Oxidoreductase</keyword>
<dbReference type="GO" id="GO:0005576">
    <property type="term" value="C:extracellular region"/>
    <property type="evidence" value="ECO:0007669"/>
    <property type="project" value="UniProtKB-SubCell"/>
</dbReference>
<dbReference type="Proteomes" id="UP000637423">
    <property type="component" value="Unassembled WGS sequence"/>
</dbReference>
<reference evidence="5" key="1">
    <citation type="journal article" date="2014" name="Int. J. Syst. Evol. Microbiol.">
        <title>Complete genome sequence of Corynebacterium casei LMG S-19264T (=DSM 44701T), isolated from a smear-ripened cheese.</title>
        <authorList>
            <consortium name="US DOE Joint Genome Institute (JGI-PGF)"/>
            <person name="Walter F."/>
            <person name="Albersmeier A."/>
            <person name="Kalinowski J."/>
            <person name="Ruckert C."/>
        </authorList>
    </citation>
    <scope>NUCLEOTIDE SEQUENCE</scope>
    <source>
        <strain evidence="5">CGMCC 1.10998</strain>
    </source>
</reference>